<feature type="region of interest" description="Disordered" evidence="3">
    <location>
        <begin position="3323"/>
        <end position="3372"/>
    </location>
</feature>
<evidence type="ECO:0000256" key="3">
    <source>
        <dbReference type="SAM" id="MobiDB-lite"/>
    </source>
</evidence>
<dbReference type="RefSeq" id="WP_012467052.1">
    <property type="nucleotide sequence ID" value="NC_010803.1"/>
</dbReference>
<feature type="region of interest" description="Disordered" evidence="3">
    <location>
        <begin position="802"/>
        <end position="850"/>
    </location>
</feature>
<dbReference type="GO" id="GO:0005509">
    <property type="term" value="F:calcium ion binding"/>
    <property type="evidence" value="ECO:0007669"/>
    <property type="project" value="InterPro"/>
</dbReference>
<dbReference type="InterPro" id="IPR001343">
    <property type="entry name" value="Hemolysn_Ca-bd"/>
</dbReference>
<dbReference type="PANTHER" id="PTHR38340:SF1">
    <property type="entry name" value="S-LAYER PROTEIN"/>
    <property type="match status" value="1"/>
</dbReference>
<dbReference type="Pfam" id="PF00353">
    <property type="entry name" value="HemolysinCabind"/>
    <property type="match status" value="36"/>
</dbReference>
<dbReference type="PROSITE" id="PS00330">
    <property type="entry name" value="HEMOLYSIN_CALCIUM"/>
    <property type="match status" value="22"/>
</dbReference>
<feature type="compositionally biased region" description="Acidic residues" evidence="3">
    <location>
        <begin position="1254"/>
        <end position="1277"/>
    </location>
</feature>
<feature type="compositionally biased region" description="Low complexity" evidence="3">
    <location>
        <begin position="288"/>
        <end position="297"/>
    </location>
</feature>
<dbReference type="GO" id="GO:0005576">
    <property type="term" value="C:extracellular region"/>
    <property type="evidence" value="ECO:0007669"/>
    <property type="project" value="UniProtKB-SubCell"/>
</dbReference>
<feature type="domain" description="DUF4347" evidence="4">
    <location>
        <begin position="5"/>
        <end position="164"/>
    </location>
</feature>
<gene>
    <name evidence="5" type="ordered locus">Clim_2160</name>
</gene>
<feature type="compositionally biased region" description="Gly residues" evidence="3">
    <location>
        <begin position="1345"/>
        <end position="1354"/>
    </location>
</feature>
<feature type="region of interest" description="Disordered" evidence="3">
    <location>
        <begin position="3389"/>
        <end position="3479"/>
    </location>
</feature>
<reference evidence="5 6" key="1">
    <citation type="submission" date="2008-05" db="EMBL/GenBank/DDBJ databases">
        <title>Complete sequence of Chlorobium limicola DSM 245.</title>
        <authorList>
            <consortium name="US DOE Joint Genome Institute"/>
            <person name="Lucas S."/>
            <person name="Copeland A."/>
            <person name="Lapidus A."/>
            <person name="Glavina del Rio T."/>
            <person name="Dalin E."/>
            <person name="Tice H."/>
            <person name="Bruce D."/>
            <person name="Goodwin L."/>
            <person name="Pitluck S."/>
            <person name="Schmutz J."/>
            <person name="Larimer F."/>
            <person name="Land M."/>
            <person name="Hauser L."/>
            <person name="Kyrpides N."/>
            <person name="Ovchinnikova G."/>
            <person name="Zhao F."/>
            <person name="Li T."/>
            <person name="Liu Z."/>
            <person name="Overmann J."/>
            <person name="Bryant D.A."/>
            <person name="Richardson P."/>
        </authorList>
    </citation>
    <scope>NUCLEOTIDE SEQUENCE [LARGE SCALE GENOMIC DNA]</scope>
    <source>
        <strain evidence="6">DSM 245 / NBRC 103803 / 6330</strain>
    </source>
</reference>
<dbReference type="Gene3D" id="2.150.10.10">
    <property type="entry name" value="Serralysin-like metalloprotease, C-terminal"/>
    <property type="match status" value="20"/>
</dbReference>
<sequence>MNNSIIFIDGRVKDSGILIENFAAGQQYVILDPSRDGLEQMLEALQGRSGLDSIQIISHGSAGTLIIGSTILTSKNVSRYDGQLRLLGQSLHENGDILLYGCNVGEGREGKGFLALLAGYTGADMAASDDLTGSRLKGGDWTLEVTAGSVESAMKTPSSDVYGHTLATIIGTVGNDLLNGTSASDLLLGLEGNDTLDGKAGADSMEGGAGDDTYVVDHAGDSIVEHAGEGIDIVRSSVSYVLGENLEHLVLTGSKAINGIGNALDNLITGNTGINILDGGAGNDSIDGGSGNDIISGETGDDQLAGGTGNDRIYGGEGDDRLDGGAGKDNLEGGSGSDQLFGNDSDDQLSGSEGNDALDGGTGNDSLDGGDGDDMLLGGIGNDLLDGGIGNDMMQGGRGNDTYSVDSENDIIVENAGEGTDSVQASINYVLSGNLEKLTLTGTDAIDGTGNELNNTITGNSGANILDGGAGNDTLDGGAGDDMLLGGIGNELLDGGIGNDTMQGGIGNDTYSVDSENDVIVENAGEGTDSVQASINYVLSGNIEKLILTGSDDIHGTGNELNNALTGNSGANMLDGGSGNDTLEGGAGADVLLGGIGNDLLDGGIGNDTMQGGEGNDTYVVDNEGDEITENAGEGTDSVQSSVSYALSSSLERLTLTGSGSVNGYGNDLDNAVTGNAGNNELSGSGGNDTISGGAGNDLIWGGTGNDKLDGGIGADTMTGGSGNDTYVVDNESDGITENEDEGVDNVQASVSYALSQNIEQLILTGSGSIDGTGNSSDNDITGNRAGNALYGAAGNDTIDGGAGDDTIDGGAGNDLLEGNTGNDTLEGGEGSDTLTGGSGSNMLSGGDGDDMYILESGDDTIIEDAEGGNDTVRTASSHILEDGVENLVLVGTGAIDGTGNALNNVITGGRGYNRLDGSAGTDTLEGGSGNDTYVVDSSGDVVVEQRNSGTDTVESSSDHALSENVENLILTGTSDINGFGNSLNNVIAGNDGNNLIEGGSGNDLVDGGIGADTLTGGAGNDSITGGAGDDTAIYSGNFGDYLITYDAGTSAYTIEDTIDGRDGTDVISHAEYFVFADGLKTKDELIGNNLNGTENDDTLTGTEHDDMMDGFGGNDSISGMGGNDTLYGGSGNDTLYGDDGEDALYGAEGDDVMDGGAGNDFLHGDSGNDSMFGGSGNDQLHGSDGADALHGNADDDMLFGIAGDDALYGDEGSDSLHGGEGNDLVDGGTGNDLLHGNQGADTMYGGEGNDSVEGGDDSDLQYGDGGDDYMEGDGGDDTIHAGEGADIVYGGDGNDSIHGNQGADTLHGGEGSDSVEGGDDSDLQYGDGGDDYMEGDGGDDALFGGDGNDGIIGGDDNDSVDGGAGDDMIEGSDGNDTVVGGDGDDVIYGDELHDSPGGDDLLYGGDGNDILVGGFGNDSLNGGVGNDSLFGGNEYNLGADDGIDTLAGGVGDDIYFVDSLQDIVKENSGEGQDTVLSFIDYTLLDEVENLELLDGIRGTGNALDNVVTGNGRDNVLDGQSGNDTIEGGSGNDSVWGGSGSDSIDGGAGNDYLSGTDYYGYADGGDADMITGGAGDDDIRGGAGNDVLSGDDGRDSLYGENGADDIDGGDGDDSLYGGDGNDAMAGEEGSDWIYGESGEDSLYGGNGNDALDGGDGDDSVSGGEGDDYLHGGHGYSEWVYNAVTGGSDLVYHADGQNTLYGGSGSDTLYGSDGNDVLAGDADADTLDGSTGSDSMLGGEGDDYLYGGGTTYVSTYDSATDIWDTMIIYDGNDTLDGGTGNDYLSAGDGNDLLQGGEGDDQLYGGQGSNMLDGGDGADYLRGEGISDTLLGGDGDDDLSGSYAYYDSVSGFHYDGGSSLDGGIGNDSLYAGNGNDSLYGGDGDDYLEAGYGYYDSYSGTWITGNVTLDGGYGNDTISGRDGNDLLVGGAGDDDLSDWAGANTLEGGDGNDTLTGGYGNDLIDGGTGNDSISGGDGFDMLDGGTGDDTMIAGYDYGSGAASARMATSGGSTLDGGAGNDSIFGGAGDDSLVGGTGNDYLYDWNGANTIDGGEGDDTISYSSGDAFIDGGDGVDTLVLDSSASVSFSEFVSSDVRNVEVIDLSVHDDHALFDIRVADVAVMTGGNPLYIRGDEGDFISFDNGETDVWSKDGETVSIDGITYEYYTNDADPAVQVYVQTGITIEMDGSDPLMVTTLADDGSGSLRRALEYVNANGGESASTITFAISGTILVNPENPLPAITHPVSFVMDGNKIEVKQESGSEYTPVLLIENDVEVVIPEACVITVAGTGGQFAVGGYGTVVLNGMAGTVNAFVSAGGEETGMDRAMGVAAAVNLVIDGNLSGDVTAVAPDEAMAVEGEENLTIYGDVSGRIVAESEYYAQGLKASHGDVTITGDVSGEVSASATDAAGDATGVRAKRGNITIGSISGSISALGTDTAGAIYAGDIDFEGGDDEEEGEAISPMMVVGSGDITINGNVSGGITATSSSGLAFGILAENNLSIGSLSDTAFFDVDGKYVAAGFGAYHGSVTVNGDVDGSIDAEATEGMALAISAMTGIVIGGDLAAEITVHAHGGGGADHDEREDSDCNAYGIQAGGGDIPGDITIGSMSGTMEVTSDFGGAYGIVSDAGFITIGSVADSASITVTGFLKAIGVSAPVDLVINGEMAGEISATSAGHDEGNPDAEFNAYGIYAYHDLTIGAMTGAVMASAQQGEAVGLKAEKGNLVINGDVSGSVTVHTGKGTAFGIEADDDMQITGTVSGHVSSTTDEGEACGVIAQNHLSIQGDVSDTAVIEARGSDFAVGMGGSEGGLDITGDMAGFVTAVSTLHDAYGLGSGVGDVNLGSYSGSVAVDARTIAVGIGAGADYIEFADQEPPVSPEGFGDLTIGGDFSGDVTVTSANGFAFGVIAAENLTIQGNVTDSAAITVTVTNTESPDDGVAIGAINNLVIVGDMAGAVTATAYEAGGIAGMGSMTLGALSGSITVNGGELADGMKGQSIEIVGDLSGNITVNASDNEAYGIDAQSGDVTIGGDLSGTVSVSAEGVAYGLRGGNHIALGSLSGEVSASSVSNNAVGLRSNGSITGGGDGDALEISGTVRAEGFATAAAISAGGAMNLEISGTVSGTTTEQNGNAIAILSWHYEGGTSFSFPDVSDQVTVTDTGKLVGKVILGGGDDIMTLQNGSDLSGVPLLDGGTGTDRLVFTGYTSLDASVGSAIFRNFEVIDMTDGHSTLISNVGYSNVIAVTDADHDLFILGDDGDEVEFSDDGSGFWFSETVSIDGVEYAHYIMDEEDPDVYVQSGLVVGYSNDLVQHGTSSDDSIIGTPGNDALYGHGGNDTLDGQGGDDVLDGGTGNDTLYGGEGNDTLYGGEEADDSTGGGYRTDSLYGGAGNDVLEVSDVDGYLDGGEGDDDLSGDSGNDTMYGGAGNDTIDGSDGNNYLDGGEDNDVLVGDDDRDTLIGGEGNDTLLSDKGDDSLSGGDGDDYLHGEWGSSELDYVGTGEMIVPGGPEDGSDTLDGGAGNDTLIGGAGDDTLIGGDGNDTAVFSGNYEDYTITYDVATFAYTVVDSIADRDGTDVVGSVETFLFADGTRSSNAAPALTAFSGAIATTDEDTESVITLDDLKAQGDESDADGTVDAFVIKSVTTGILKIGADAASATAYDATTNNTVDATHHAYWTPESNANGTLEAFEAVAKDNEGAESVPAVPVSVSVNAVYDPAVANDDYYTVEEDGVLRVIGPGILSNDTGDDIVLHYYTWNKHPDHGTVTQMSGDGSFTYVPDADFSGTDTFEYLIDGYLNGVWVGHDFATVTIEVTPESDVPGLRAFNESLNGLDGNDTLVFSWGDVIDGGDGIDALVFNSGDDLDFSAYSSGSGSLMNIEVLDLAINGDHAITNITVDAVSSMTSGNELYILGDSGDTVQLADGWSNQGSLNVNGMSYTHYSSTDDGSVNVYVQGGISDHTLPSGLV</sequence>
<evidence type="ECO:0000259" key="4">
    <source>
        <dbReference type="Pfam" id="PF14252"/>
    </source>
</evidence>
<feature type="region of interest" description="Disordered" evidence="3">
    <location>
        <begin position="1581"/>
        <end position="1664"/>
    </location>
</feature>
<proteinExistence type="predicted"/>
<dbReference type="OrthoDB" id="596127at2"/>
<dbReference type="Gene3D" id="2.60.40.3440">
    <property type="match status" value="1"/>
</dbReference>
<evidence type="ECO:0000313" key="6">
    <source>
        <dbReference type="Proteomes" id="UP000008841"/>
    </source>
</evidence>
<keyword evidence="2" id="KW-0964">Secreted</keyword>
<evidence type="ECO:0000313" key="5">
    <source>
        <dbReference type="EMBL" id="ACD91184.1"/>
    </source>
</evidence>
<dbReference type="EMBL" id="CP001097">
    <property type="protein sequence ID" value="ACD91184.1"/>
    <property type="molecule type" value="Genomic_DNA"/>
</dbReference>
<feature type="region of interest" description="Disordered" evidence="3">
    <location>
        <begin position="1514"/>
        <end position="1542"/>
    </location>
</feature>
<dbReference type="InterPro" id="IPR025592">
    <property type="entry name" value="DUF4347"/>
</dbReference>
<feature type="compositionally biased region" description="Acidic residues" evidence="3">
    <location>
        <begin position="3432"/>
        <end position="3445"/>
    </location>
</feature>
<feature type="region of interest" description="Disordered" evidence="3">
    <location>
        <begin position="1156"/>
        <end position="1190"/>
    </location>
</feature>
<feature type="region of interest" description="Disordered" evidence="3">
    <location>
        <begin position="288"/>
        <end position="375"/>
    </location>
</feature>
<feature type="compositionally biased region" description="Polar residues" evidence="3">
    <location>
        <begin position="833"/>
        <end position="844"/>
    </location>
</feature>
<dbReference type="Proteomes" id="UP000008841">
    <property type="component" value="Chromosome"/>
</dbReference>
<dbReference type="STRING" id="290315.Clim_2160"/>
<feature type="compositionally biased region" description="Acidic residues" evidence="3">
    <location>
        <begin position="1602"/>
        <end position="1613"/>
    </location>
</feature>
<name>B3EGS1_CHLL2</name>
<feature type="compositionally biased region" description="Polar residues" evidence="3">
    <location>
        <begin position="337"/>
        <end position="353"/>
    </location>
</feature>
<dbReference type="SUPFAM" id="SSF51120">
    <property type="entry name" value="beta-Roll"/>
    <property type="match status" value="16"/>
</dbReference>
<dbReference type="Pfam" id="PF17963">
    <property type="entry name" value="Big_9"/>
    <property type="match status" value="1"/>
</dbReference>
<protein>
    <submittedName>
        <fullName evidence="5">Hemolysin-type calcium-binding region</fullName>
    </submittedName>
</protein>
<evidence type="ECO:0000256" key="1">
    <source>
        <dbReference type="ARBA" id="ARBA00004613"/>
    </source>
</evidence>
<comment type="subcellular location">
    <subcellularLocation>
        <location evidence="1">Secreted</location>
    </subcellularLocation>
</comment>
<feature type="region of interest" description="Disordered" evidence="3">
    <location>
        <begin position="1212"/>
        <end position="1358"/>
    </location>
</feature>
<dbReference type="InterPro" id="IPR018511">
    <property type="entry name" value="Hemolysin-typ_Ca-bd_CS"/>
</dbReference>
<dbReference type="InterPro" id="IPR050557">
    <property type="entry name" value="RTX_toxin/Mannuronan_C5-epim"/>
</dbReference>
<dbReference type="InterPro" id="IPR011049">
    <property type="entry name" value="Serralysin-like_metalloprot_C"/>
</dbReference>
<dbReference type="PRINTS" id="PR00313">
    <property type="entry name" value="CABNDNGRPT"/>
</dbReference>
<organism evidence="5 6">
    <name type="scientific">Chlorobium limicola (strain DSM 245 / NBRC 103803 / 6330)</name>
    <dbReference type="NCBI Taxonomy" id="290315"/>
    <lineage>
        <taxon>Bacteria</taxon>
        <taxon>Pseudomonadati</taxon>
        <taxon>Chlorobiota</taxon>
        <taxon>Chlorobiia</taxon>
        <taxon>Chlorobiales</taxon>
        <taxon>Chlorobiaceae</taxon>
        <taxon>Chlorobium/Pelodictyon group</taxon>
        <taxon>Chlorobium</taxon>
    </lineage>
</organism>
<dbReference type="PANTHER" id="PTHR38340">
    <property type="entry name" value="S-LAYER PROTEIN"/>
    <property type="match status" value="1"/>
</dbReference>
<feature type="compositionally biased region" description="Acidic residues" evidence="3">
    <location>
        <begin position="1317"/>
        <end position="1340"/>
    </location>
</feature>
<feature type="compositionally biased region" description="Low complexity" evidence="3">
    <location>
        <begin position="1532"/>
        <end position="1542"/>
    </location>
</feature>
<accession>B3EGS1</accession>
<dbReference type="eggNOG" id="COG2931">
    <property type="taxonomic scope" value="Bacteria"/>
</dbReference>
<evidence type="ECO:0000256" key="2">
    <source>
        <dbReference type="ARBA" id="ARBA00022525"/>
    </source>
</evidence>
<dbReference type="Pfam" id="PF14252">
    <property type="entry name" value="DUF4347"/>
    <property type="match status" value="1"/>
</dbReference>
<dbReference type="HOGENOM" id="CLU_223775_0_0_10"/>
<dbReference type="KEGG" id="cli:Clim_2160"/>